<reference evidence="3" key="1">
    <citation type="submission" date="2019-09" db="EMBL/GenBank/DDBJ databases">
        <authorList>
            <person name="Hjerde E."/>
        </authorList>
    </citation>
    <scope>NUCLEOTIDE SEQUENCE</scope>
    <source>
        <strain evidence="3">06/09/160</strain>
    </source>
</reference>
<dbReference type="AlphaFoldDB" id="A0A5Q4YZH8"/>
<evidence type="ECO:0000256" key="1">
    <source>
        <dbReference type="ARBA" id="ARBA00009964"/>
    </source>
</evidence>
<dbReference type="GO" id="GO:0003677">
    <property type="term" value="F:DNA binding"/>
    <property type="evidence" value="ECO:0007669"/>
    <property type="project" value="InterPro"/>
</dbReference>
<dbReference type="SUPFAM" id="SSF46689">
    <property type="entry name" value="Homeodomain-like"/>
    <property type="match status" value="1"/>
</dbReference>
<dbReference type="InterPro" id="IPR009057">
    <property type="entry name" value="Homeodomain-like_sf"/>
</dbReference>
<protein>
    <recommendedName>
        <fullName evidence="4">Transposase</fullName>
    </recommendedName>
</protein>
<evidence type="ECO:0008006" key="4">
    <source>
        <dbReference type="Google" id="ProtNLM"/>
    </source>
</evidence>
<name>A0A5Q4YZH8_9GAMM</name>
<accession>A0A5Q4YZH8</accession>
<comment type="similarity">
    <text evidence="1">Belongs to the transposase 8 family.</text>
</comment>
<dbReference type="GO" id="GO:0004803">
    <property type="term" value="F:transposase activity"/>
    <property type="evidence" value="ECO:0007669"/>
    <property type="project" value="InterPro"/>
</dbReference>
<dbReference type="Pfam" id="PF01527">
    <property type="entry name" value="HTH_Tnp_1"/>
    <property type="match status" value="1"/>
</dbReference>
<dbReference type="EMBL" id="LR721750">
    <property type="protein sequence ID" value="VVV04013.1"/>
    <property type="molecule type" value="Genomic_DNA"/>
</dbReference>
<sequence>MSQKERITPTEQQKLEYAKMMVEDGYTNQQIQEISGACSSAVVRWKRQYKQEMLGITPQNTTALTSEQRRIQELEKQLARAKRDIDILKKASALFIQDH</sequence>
<feature type="coiled-coil region" evidence="2">
    <location>
        <begin position="64"/>
        <end position="91"/>
    </location>
</feature>
<keyword evidence="2" id="KW-0175">Coiled coil</keyword>
<evidence type="ECO:0000256" key="2">
    <source>
        <dbReference type="SAM" id="Coils"/>
    </source>
</evidence>
<gene>
    <name evidence="3" type="ORF">AW0309160_01396</name>
</gene>
<dbReference type="InterPro" id="IPR002514">
    <property type="entry name" value="Transposase_8"/>
</dbReference>
<dbReference type="GO" id="GO:0006313">
    <property type="term" value="P:DNA transposition"/>
    <property type="evidence" value="ECO:0007669"/>
    <property type="project" value="InterPro"/>
</dbReference>
<organism evidence="3">
    <name type="scientific">Aliivibrio wodanis</name>
    <dbReference type="NCBI Taxonomy" id="80852"/>
    <lineage>
        <taxon>Bacteria</taxon>
        <taxon>Pseudomonadati</taxon>
        <taxon>Pseudomonadota</taxon>
        <taxon>Gammaproteobacteria</taxon>
        <taxon>Vibrionales</taxon>
        <taxon>Vibrionaceae</taxon>
        <taxon>Aliivibrio</taxon>
    </lineage>
</organism>
<proteinExistence type="inferred from homology"/>
<evidence type="ECO:0000313" key="3">
    <source>
        <dbReference type="EMBL" id="VVV04013.1"/>
    </source>
</evidence>